<accession>A0AAN8VRA4</accession>
<keyword evidence="2" id="KW-1185">Reference proteome</keyword>
<sequence length="363" mass="41440">MLSLTDRPATGRPRMFMFTSVIWDSKDLRVSELDIRKARFGTYQRYEFRFRVRKSDFVFRFSDDVFSWKKFPRGGGNFEALVSDLGYKAVVDSFTVEGPLELLVQGNDELSLTLLHNTSHTSLKHILVGEGITIEVRGAREVSLFHPFDFASSLNRNYPVNGRNPYWPLGDSFCIALPPIYISGSASLVAYRSGNPDAYIETHSLLRGTIRLLPEKCYIAYTNKKRKCPIDSLSSRIALLEKLLKGMLGDRILQKKSLGFLKAKIKALGVVRFWMELERDVGSNDTIRHTLAQWRTQPTVERVWFEVVAKLDGGELKPLFCKRVRPFVIEDSATWSNLMSNISFTKFPSILVPPEALTLDVKW</sequence>
<dbReference type="InterPro" id="IPR053283">
    <property type="entry name" value="TUNICAMYCIN_INDUCED_1"/>
</dbReference>
<reference evidence="1 2" key="1">
    <citation type="submission" date="2023-12" db="EMBL/GenBank/DDBJ databases">
        <title>A high-quality genome assembly for Dillenia turbinata (Dilleniales).</title>
        <authorList>
            <person name="Chanderbali A."/>
        </authorList>
    </citation>
    <scope>NUCLEOTIDE SEQUENCE [LARGE SCALE GENOMIC DNA]</scope>
    <source>
        <strain evidence="1">LSX21</strain>
        <tissue evidence="1">Leaf</tissue>
    </source>
</reference>
<evidence type="ECO:0000313" key="2">
    <source>
        <dbReference type="Proteomes" id="UP001370490"/>
    </source>
</evidence>
<proteinExistence type="predicted"/>
<dbReference type="PANTHER" id="PTHR34454:SF3">
    <property type="entry name" value="PEPTIDASE I, PUTATIVE-RELATED"/>
    <property type="match status" value="1"/>
</dbReference>
<organism evidence="1 2">
    <name type="scientific">Dillenia turbinata</name>
    <dbReference type="NCBI Taxonomy" id="194707"/>
    <lineage>
        <taxon>Eukaryota</taxon>
        <taxon>Viridiplantae</taxon>
        <taxon>Streptophyta</taxon>
        <taxon>Embryophyta</taxon>
        <taxon>Tracheophyta</taxon>
        <taxon>Spermatophyta</taxon>
        <taxon>Magnoliopsida</taxon>
        <taxon>eudicotyledons</taxon>
        <taxon>Gunneridae</taxon>
        <taxon>Pentapetalae</taxon>
        <taxon>Dilleniales</taxon>
        <taxon>Dilleniaceae</taxon>
        <taxon>Dillenia</taxon>
    </lineage>
</organism>
<dbReference type="Proteomes" id="UP001370490">
    <property type="component" value="Unassembled WGS sequence"/>
</dbReference>
<dbReference type="PANTHER" id="PTHR34454">
    <property type="entry name" value="TUNICAMYCIN INDUCED PROTEIN"/>
    <property type="match status" value="1"/>
</dbReference>
<evidence type="ECO:0000313" key="1">
    <source>
        <dbReference type="EMBL" id="KAK6938735.1"/>
    </source>
</evidence>
<name>A0AAN8VRA4_9MAGN</name>
<gene>
    <name evidence="1" type="ORF">RJ641_032243</name>
</gene>
<dbReference type="AlphaFoldDB" id="A0AAN8VRA4"/>
<dbReference type="EMBL" id="JBAMMX010000006">
    <property type="protein sequence ID" value="KAK6938735.1"/>
    <property type="molecule type" value="Genomic_DNA"/>
</dbReference>
<protein>
    <submittedName>
        <fullName evidence="1">Uncharacterized protein</fullName>
    </submittedName>
</protein>
<comment type="caution">
    <text evidence="1">The sequence shown here is derived from an EMBL/GenBank/DDBJ whole genome shotgun (WGS) entry which is preliminary data.</text>
</comment>